<sequence>MKSTDTTLFAVAARFAAAFSFVACFSFASPKDASGNESTGRPQTMPLIVAHRGASHSAPENTLSAFNLAWEENADAIEGDFYLSSDGEIVCLHDKTTARTAPGSPSLKVSEASFAQLRKLDVGTWKNERYAGESIPTLKEVMATVPDGKGIFIEIKCGPEILPTLKKQLEECSLKPEQITIICFNAEVVRQARQTMPYEVNWLSSYKKQLTGGWKPSVSSVTDQLKSTNATGFGTQVKAGLVGSVLNEAFCDAVRGTGCGMHGWTIDDAAVAKQLVELGFVSITTNRPAYIRDALAD</sequence>
<feature type="signal peptide" evidence="1">
    <location>
        <begin position="1"/>
        <end position="28"/>
    </location>
</feature>
<dbReference type="Gene3D" id="3.20.20.190">
    <property type="entry name" value="Phosphatidylinositol (PI) phosphodiesterase"/>
    <property type="match status" value="1"/>
</dbReference>
<feature type="domain" description="GP-PDE" evidence="2">
    <location>
        <begin position="46"/>
        <end position="295"/>
    </location>
</feature>
<dbReference type="RefSeq" id="WP_099262659.1">
    <property type="nucleotide sequence ID" value="NZ_NIZW01000018.1"/>
</dbReference>
<dbReference type="AlphaFoldDB" id="A0A2G1W2L8"/>
<proteinExistence type="predicted"/>
<keyword evidence="4" id="KW-1185">Reference proteome</keyword>
<evidence type="ECO:0000313" key="3">
    <source>
        <dbReference type="EMBL" id="PHQ33263.1"/>
    </source>
</evidence>
<dbReference type="Proteomes" id="UP000225740">
    <property type="component" value="Unassembled WGS sequence"/>
</dbReference>
<organism evidence="3 4">
    <name type="scientific">Rhodopirellula bahusiensis</name>
    <dbReference type="NCBI Taxonomy" id="2014065"/>
    <lineage>
        <taxon>Bacteria</taxon>
        <taxon>Pseudomonadati</taxon>
        <taxon>Planctomycetota</taxon>
        <taxon>Planctomycetia</taxon>
        <taxon>Pirellulales</taxon>
        <taxon>Pirellulaceae</taxon>
        <taxon>Rhodopirellula</taxon>
    </lineage>
</organism>
<comment type="caution">
    <text evidence="3">The sequence shown here is derived from an EMBL/GenBank/DDBJ whole genome shotgun (WGS) entry which is preliminary data.</text>
</comment>
<dbReference type="OrthoDB" id="238714at2"/>
<keyword evidence="1" id="KW-0732">Signal</keyword>
<accession>A0A2G1W2L8</accession>
<dbReference type="EMBL" id="NIZW01000018">
    <property type="protein sequence ID" value="PHQ33263.1"/>
    <property type="molecule type" value="Genomic_DNA"/>
</dbReference>
<dbReference type="CDD" id="cd08582">
    <property type="entry name" value="GDPD_like_2"/>
    <property type="match status" value="1"/>
</dbReference>
<evidence type="ECO:0000256" key="1">
    <source>
        <dbReference type="SAM" id="SignalP"/>
    </source>
</evidence>
<reference evidence="3 4" key="1">
    <citation type="submission" date="2017-06" db="EMBL/GenBank/DDBJ databases">
        <title>Description of Rhodopirellula bahusiensis sp. nov.</title>
        <authorList>
            <person name="Kizina J."/>
            <person name="Harder J."/>
        </authorList>
    </citation>
    <scope>NUCLEOTIDE SEQUENCE [LARGE SCALE GENOMIC DNA]</scope>
    <source>
        <strain evidence="3 4">SWK21</strain>
    </source>
</reference>
<name>A0A2G1W2L8_9BACT</name>
<dbReference type="Pfam" id="PF03009">
    <property type="entry name" value="GDPD"/>
    <property type="match status" value="1"/>
</dbReference>
<dbReference type="GeneID" id="90610512"/>
<dbReference type="GO" id="GO:0008081">
    <property type="term" value="F:phosphoric diester hydrolase activity"/>
    <property type="evidence" value="ECO:0007669"/>
    <property type="project" value="InterPro"/>
</dbReference>
<dbReference type="PANTHER" id="PTHR46211:SF1">
    <property type="entry name" value="GLYCEROPHOSPHODIESTER PHOSPHODIESTERASE, CYTOPLASMIC"/>
    <property type="match status" value="1"/>
</dbReference>
<dbReference type="SUPFAM" id="SSF51695">
    <property type="entry name" value="PLC-like phosphodiesterases"/>
    <property type="match status" value="1"/>
</dbReference>
<evidence type="ECO:0000313" key="4">
    <source>
        <dbReference type="Proteomes" id="UP000225740"/>
    </source>
</evidence>
<dbReference type="PANTHER" id="PTHR46211">
    <property type="entry name" value="GLYCEROPHOSPHORYL DIESTER PHOSPHODIESTERASE"/>
    <property type="match status" value="1"/>
</dbReference>
<evidence type="ECO:0000259" key="2">
    <source>
        <dbReference type="PROSITE" id="PS51704"/>
    </source>
</evidence>
<gene>
    <name evidence="3" type="ORF">CEE69_21260</name>
</gene>
<dbReference type="GO" id="GO:0006629">
    <property type="term" value="P:lipid metabolic process"/>
    <property type="evidence" value="ECO:0007669"/>
    <property type="project" value="InterPro"/>
</dbReference>
<protein>
    <submittedName>
        <fullName evidence="3">Glycerophosphodiester phosphodiesterase</fullName>
    </submittedName>
</protein>
<dbReference type="InterPro" id="IPR030395">
    <property type="entry name" value="GP_PDE_dom"/>
</dbReference>
<dbReference type="InterPro" id="IPR017946">
    <property type="entry name" value="PLC-like_Pdiesterase_TIM-brl"/>
</dbReference>
<feature type="chain" id="PRO_5013585374" evidence="1">
    <location>
        <begin position="29"/>
        <end position="297"/>
    </location>
</feature>
<dbReference type="PROSITE" id="PS51704">
    <property type="entry name" value="GP_PDE"/>
    <property type="match status" value="1"/>
</dbReference>